<evidence type="ECO:0000256" key="1">
    <source>
        <dbReference type="SAM" id="MobiDB-lite"/>
    </source>
</evidence>
<accession>A0A314XLR5</accession>
<name>A0A314XLR5_PRUYE</name>
<organism evidence="2 3">
    <name type="scientific">Prunus yedoensis var. nudiflora</name>
    <dbReference type="NCBI Taxonomy" id="2094558"/>
    <lineage>
        <taxon>Eukaryota</taxon>
        <taxon>Viridiplantae</taxon>
        <taxon>Streptophyta</taxon>
        <taxon>Embryophyta</taxon>
        <taxon>Tracheophyta</taxon>
        <taxon>Spermatophyta</taxon>
        <taxon>Magnoliopsida</taxon>
        <taxon>eudicotyledons</taxon>
        <taxon>Gunneridae</taxon>
        <taxon>Pentapetalae</taxon>
        <taxon>rosids</taxon>
        <taxon>fabids</taxon>
        <taxon>Rosales</taxon>
        <taxon>Rosaceae</taxon>
        <taxon>Amygdaloideae</taxon>
        <taxon>Amygdaleae</taxon>
        <taxon>Prunus</taxon>
    </lineage>
</organism>
<sequence length="115" mass="12938">MKMKLWKKAAGLIKGPEQHMGGQHLQTDLVPEPGSRGHHHQGHQPRRNPRRLQELPQSLPMGAHISSLPQAPPLGSLYPHGQDSLLGCRSQRPHAHARHFLLQNPIRSEDWQAAF</sequence>
<comment type="caution">
    <text evidence="2">The sequence shown here is derived from an EMBL/GenBank/DDBJ whole genome shotgun (WGS) entry which is preliminary data.</text>
</comment>
<keyword evidence="3" id="KW-1185">Reference proteome</keyword>
<reference evidence="2 3" key="1">
    <citation type="submission" date="2018-02" db="EMBL/GenBank/DDBJ databases">
        <title>Draft genome of wild Prunus yedoensis var. nudiflora.</title>
        <authorList>
            <person name="Baek S."/>
            <person name="Kim J.-H."/>
            <person name="Choi K."/>
            <person name="Kim G.-B."/>
            <person name="Cho A."/>
            <person name="Jang H."/>
            <person name="Shin C.-H."/>
            <person name="Yu H.-J."/>
            <person name="Mun J.-H."/>
        </authorList>
    </citation>
    <scope>NUCLEOTIDE SEQUENCE [LARGE SCALE GENOMIC DNA]</scope>
    <source>
        <strain evidence="3">cv. Jeju island</strain>
        <tissue evidence="2">Leaf</tissue>
    </source>
</reference>
<evidence type="ECO:0000313" key="3">
    <source>
        <dbReference type="Proteomes" id="UP000250321"/>
    </source>
</evidence>
<dbReference type="Proteomes" id="UP000250321">
    <property type="component" value="Unassembled WGS sequence"/>
</dbReference>
<proteinExistence type="predicted"/>
<dbReference type="EMBL" id="PJQY01002246">
    <property type="protein sequence ID" value="PQP95424.1"/>
    <property type="molecule type" value="Genomic_DNA"/>
</dbReference>
<protein>
    <submittedName>
        <fullName evidence="2">Uncharacterized protein</fullName>
    </submittedName>
</protein>
<feature type="region of interest" description="Disordered" evidence="1">
    <location>
        <begin position="1"/>
        <end position="57"/>
    </location>
</feature>
<evidence type="ECO:0000313" key="2">
    <source>
        <dbReference type="EMBL" id="PQP95424.1"/>
    </source>
</evidence>
<gene>
    <name evidence="2" type="ORF">Pyn_27285</name>
</gene>
<feature type="compositionally biased region" description="Basic residues" evidence="1">
    <location>
        <begin position="36"/>
        <end position="50"/>
    </location>
</feature>
<dbReference type="AlphaFoldDB" id="A0A314XLR5"/>